<evidence type="ECO:0000313" key="2">
    <source>
        <dbReference type="Proteomes" id="UP000799755"/>
    </source>
</evidence>
<keyword evidence="2" id="KW-1185">Reference proteome</keyword>
<organism evidence="1 2">
    <name type="scientific">Lindgomyces ingoldianus</name>
    <dbReference type="NCBI Taxonomy" id="673940"/>
    <lineage>
        <taxon>Eukaryota</taxon>
        <taxon>Fungi</taxon>
        <taxon>Dikarya</taxon>
        <taxon>Ascomycota</taxon>
        <taxon>Pezizomycotina</taxon>
        <taxon>Dothideomycetes</taxon>
        <taxon>Pleosporomycetidae</taxon>
        <taxon>Pleosporales</taxon>
        <taxon>Lindgomycetaceae</taxon>
        <taxon>Lindgomyces</taxon>
    </lineage>
</organism>
<dbReference type="EMBL" id="MU003508">
    <property type="protein sequence ID" value="KAF2470385.1"/>
    <property type="molecule type" value="Genomic_DNA"/>
</dbReference>
<dbReference type="Proteomes" id="UP000799755">
    <property type="component" value="Unassembled WGS sequence"/>
</dbReference>
<protein>
    <submittedName>
        <fullName evidence="1">Uncharacterized protein</fullName>
    </submittedName>
</protein>
<gene>
    <name evidence="1" type="ORF">BDR25DRAFT_314595</name>
</gene>
<comment type="caution">
    <text evidence="1">The sequence shown here is derived from an EMBL/GenBank/DDBJ whole genome shotgun (WGS) entry which is preliminary data.</text>
</comment>
<proteinExistence type="predicted"/>
<name>A0ACB6QU27_9PLEO</name>
<evidence type="ECO:0000313" key="1">
    <source>
        <dbReference type="EMBL" id="KAF2470385.1"/>
    </source>
</evidence>
<reference evidence="1" key="1">
    <citation type="journal article" date="2020" name="Stud. Mycol.">
        <title>101 Dothideomycetes genomes: a test case for predicting lifestyles and emergence of pathogens.</title>
        <authorList>
            <person name="Haridas S."/>
            <person name="Albert R."/>
            <person name="Binder M."/>
            <person name="Bloem J."/>
            <person name="Labutti K."/>
            <person name="Salamov A."/>
            <person name="Andreopoulos B."/>
            <person name="Baker S."/>
            <person name="Barry K."/>
            <person name="Bills G."/>
            <person name="Bluhm B."/>
            <person name="Cannon C."/>
            <person name="Castanera R."/>
            <person name="Culley D."/>
            <person name="Daum C."/>
            <person name="Ezra D."/>
            <person name="Gonzalez J."/>
            <person name="Henrissat B."/>
            <person name="Kuo A."/>
            <person name="Liang C."/>
            <person name="Lipzen A."/>
            <person name="Lutzoni F."/>
            <person name="Magnuson J."/>
            <person name="Mondo S."/>
            <person name="Nolan M."/>
            <person name="Ohm R."/>
            <person name="Pangilinan J."/>
            <person name="Park H.-J."/>
            <person name="Ramirez L."/>
            <person name="Alfaro M."/>
            <person name="Sun H."/>
            <person name="Tritt A."/>
            <person name="Yoshinaga Y."/>
            <person name="Zwiers L.-H."/>
            <person name="Turgeon B."/>
            <person name="Goodwin S."/>
            <person name="Spatafora J."/>
            <person name="Crous P."/>
            <person name="Grigoriev I."/>
        </authorList>
    </citation>
    <scope>NUCLEOTIDE SEQUENCE</scope>
    <source>
        <strain evidence="1">ATCC 200398</strain>
    </source>
</reference>
<sequence length="227" mass="25354">MDNPPPNLAVPPVTPKEFLTALREPGPDRLQVAASLLDRGADINGLYEFHVRGGKGGPIVPREQVTALFDAAKRGDYEAVQFLLGRGADIRARNLTVMGMHIELLPFRRAIETLCGLDGMRTSKERRIVELAEERFGVETDEDYVRRRDAFDGLRGYYMRNTKTGVLKPNIKRVKSVLKKNNAKRIRANKGNRHEQKRHLGALPSSSDQTRSGLAPSLDLPSLVFTI</sequence>
<accession>A0ACB6QU27</accession>